<evidence type="ECO:0000313" key="2">
    <source>
        <dbReference type="EMBL" id="GIG06529.1"/>
    </source>
</evidence>
<dbReference type="Proteomes" id="UP000630887">
    <property type="component" value="Unassembled WGS sequence"/>
</dbReference>
<proteinExistence type="predicted"/>
<dbReference type="EMBL" id="BONI01000024">
    <property type="protein sequence ID" value="GIG06529.1"/>
    <property type="molecule type" value="Genomic_DNA"/>
</dbReference>
<protein>
    <submittedName>
        <fullName evidence="2">Uncharacterized protein</fullName>
    </submittedName>
</protein>
<evidence type="ECO:0000313" key="3">
    <source>
        <dbReference type="Proteomes" id="UP000630887"/>
    </source>
</evidence>
<feature type="region of interest" description="Disordered" evidence="1">
    <location>
        <begin position="1"/>
        <end position="23"/>
    </location>
</feature>
<sequence>MAGNRTDPAKSPASVGTSSNCQDEFRNPYIRWSLASLTKAMCGLASPSMASETRYSRPGPTAPPRKLHPVFAVWITPEQRGELALVEQDDLSPARSFGCL</sequence>
<comment type="caution">
    <text evidence="2">The sequence shown here is derived from an EMBL/GenBank/DDBJ whole genome shotgun (WGS) entry which is preliminary data.</text>
</comment>
<organism evidence="2 3">
    <name type="scientific">Catellatospora coxensis</name>
    <dbReference type="NCBI Taxonomy" id="310354"/>
    <lineage>
        <taxon>Bacteria</taxon>
        <taxon>Bacillati</taxon>
        <taxon>Actinomycetota</taxon>
        <taxon>Actinomycetes</taxon>
        <taxon>Micromonosporales</taxon>
        <taxon>Micromonosporaceae</taxon>
        <taxon>Catellatospora</taxon>
    </lineage>
</organism>
<name>A0A8J3P7J0_9ACTN</name>
<reference evidence="2 3" key="1">
    <citation type="submission" date="2021-01" db="EMBL/GenBank/DDBJ databases">
        <title>Whole genome shotgun sequence of Catellatospora coxensis NBRC 107359.</title>
        <authorList>
            <person name="Komaki H."/>
            <person name="Tamura T."/>
        </authorList>
    </citation>
    <scope>NUCLEOTIDE SEQUENCE [LARGE SCALE GENOMIC DNA]</scope>
    <source>
        <strain evidence="2 3">NBRC 107359</strain>
    </source>
</reference>
<accession>A0A8J3P7J0</accession>
<dbReference type="AlphaFoldDB" id="A0A8J3P7J0"/>
<evidence type="ECO:0000256" key="1">
    <source>
        <dbReference type="SAM" id="MobiDB-lite"/>
    </source>
</evidence>
<keyword evidence="3" id="KW-1185">Reference proteome</keyword>
<gene>
    <name evidence="2" type="ORF">Cco03nite_32290</name>
</gene>